<keyword evidence="2" id="KW-0732">Signal</keyword>
<dbReference type="InterPro" id="IPR011990">
    <property type="entry name" value="TPR-like_helical_dom_sf"/>
</dbReference>
<feature type="coiled-coil region" evidence="1">
    <location>
        <begin position="205"/>
        <end position="239"/>
    </location>
</feature>
<gene>
    <name evidence="4" type="ORF">DXX93_14785</name>
</gene>
<dbReference type="Pfam" id="PF08238">
    <property type="entry name" value="Sel1"/>
    <property type="match status" value="2"/>
</dbReference>
<dbReference type="InterPro" id="IPR006597">
    <property type="entry name" value="Sel1-like"/>
</dbReference>
<protein>
    <recommendedName>
        <fullName evidence="3">Caspase family p20 domain-containing protein</fullName>
    </recommendedName>
</protein>
<dbReference type="InterPro" id="IPR029030">
    <property type="entry name" value="Caspase-like_dom_sf"/>
</dbReference>
<evidence type="ECO:0000256" key="2">
    <source>
        <dbReference type="SAM" id="SignalP"/>
    </source>
</evidence>
<dbReference type="SUPFAM" id="SSF81901">
    <property type="entry name" value="HCP-like"/>
    <property type="match status" value="1"/>
</dbReference>
<dbReference type="AlphaFoldDB" id="A0A3E0TT31"/>
<dbReference type="PROSITE" id="PS50208">
    <property type="entry name" value="CASPASE_P20"/>
    <property type="match status" value="1"/>
</dbReference>
<comment type="caution">
    <text evidence="4">The sequence shown here is derived from an EMBL/GenBank/DDBJ whole genome shotgun (WGS) entry which is preliminary data.</text>
</comment>
<evidence type="ECO:0000313" key="4">
    <source>
        <dbReference type="EMBL" id="REL27698.1"/>
    </source>
</evidence>
<dbReference type="SUPFAM" id="SSF52129">
    <property type="entry name" value="Caspase-like"/>
    <property type="match status" value="1"/>
</dbReference>
<evidence type="ECO:0000256" key="1">
    <source>
        <dbReference type="SAM" id="Coils"/>
    </source>
</evidence>
<feature type="coiled-coil region" evidence="1">
    <location>
        <begin position="496"/>
        <end position="608"/>
    </location>
</feature>
<dbReference type="PANTHER" id="PTHR22576:SF37">
    <property type="entry name" value="MUCOSA-ASSOCIATED LYMPHOID TISSUE LYMPHOMA TRANSLOCATION PROTEIN 1"/>
    <property type="match status" value="1"/>
</dbReference>
<dbReference type="Gene3D" id="3.40.50.1460">
    <property type="match status" value="1"/>
</dbReference>
<dbReference type="InterPro" id="IPR052039">
    <property type="entry name" value="Caspase-related_regulators"/>
</dbReference>
<name>A0A3E0TT31_9GAMM</name>
<dbReference type="Proteomes" id="UP000256478">
    <property type="component" value="Unassembled WGS sequence"/>
</dbReference>
<dbReference type="OrthoDB" id="6382385at2"/>
<dbReference type="SMART" id="SM00671">
    <property type="entry name" value="SEL1"/>
    <property type="match status" value="2"/>
</dbReference>
<feature type="signal peptide" evidence="2">
    <location>
        <begin position="1"/>
        <end position="20"/>
    </location>
</feature>
<dbReference type="EMBL" id="QUOU01000001">
    <property type="protein sequence ID" value="REL27698.1"/>
    <property type="molecule type" value="Genomic_DNA"/>
</dbReference>
<reference evidence="4 5" key="1">
    <citation type="submission" date="2018-08" db="EMBL/GenBank/DDBJ databases">
        <title>Thalassotalea euphylliae genome.</title>
        <authorList>
            <person name="Summers S."/>
            <person name="Rice S.A."/>
            <person name="Freckelton M.L."/>
            <person name="Nedved B.T."/>
            <person name="Hadfield M.G."/>
        </authorList>
    </citation>
    <scope>NUCLEOTIDE SEQUENCE [LARGE SCALE GENOMIC DNA]</scope>
    <source>
        <strain evidence="4 5">H1</strain>
    </source>
</reference>
<dbReference type="GO" id="GO:0006508">
    <property type="term" value="P:proteolysis"/>
    <property type="evidence" value="ECO:0007669"/>
    <property type="project" value="InterPro"/>
</dbReference>
<sequence length="894" mass="100005">MSNIPVAAKLPHLSKLSILAATLISIFACQTTTPKVASQLASAPKGIENIDDLVVVDCQLPGMVKMLGTMKYVTPRRAARLTANECSIRGGEYVFSDRASLDASLNIWLPQAQDGDAVAQNYVGQLYETGVNRPPDFQLAALWYQRAAEQNLKAAQVNLGFLYEMGRGVSQDKKKALNLYRAAAGLDDDQLEYESVIEQRIAERLQQFQGQLKRHQRSNAELEQKLQALYAKHNVALQQLARSLKARNQLQQTTSGISNSAELRRLNKKIKQLEQDNQGLLANIAQLTEENSASKDKLLAEREALTIELSGVNQSLDSLNQQLQRKEQEVTHLASQLSQLKDSYEREKTELYESAKVLSSRSSTSLQQMQEQLLALSLSKSKLAQENAIYQEQNQGLTQVIAELETNLNRLADKESKQANIHRLQIDSLKQTLTQNRLKLQNAAQQVNALSIERADLTERLLLAVKAQEKSQTELAALRLQYTDNQLLQTQTQSALELLKQDKGKLEQQLKQSSMQQADASQAQLTLLEQQLSEKDQAIAQLRRTQSELQLNNQLLKRRLKNDAQQTSELAEQLASKAKSLSQKQREIIRLESQLEQANQKYSGLNQVALRPASNALAPKLRSIDTSAIVKSSITNNNEQSQLVQSFGNFHALIIGNDNYQYLPNLNTAVADANRLEQILKDQYGYETTVLLNADRQTILTRLFELKKSLTDDTNLLIYYAGHGEISDSRGHWLPIDARPDNQANWIPTQQLTDMVALIDARKILIVADSCYSGVLTRSAILSSGVRGDINDKKYQRWLQAMAKGKSRTVLTSGGLQPVLDSGGGEHSLFAKHFLAALENNQGIIDAHTLYNQIFLDVKEAALVMNVDQSPQYAPIKNANHYSVDYFFINRQNL</sequence>
<evidence type="ECO:0000259" key="3">
    <source>
        <dbReference type="PROSITE" id="PS50208"/>
    </source>
</evidence>
<dbReference type="InterPro" id="IPR001309">
    <property type="entry name" value="Pept_C14_p20"/>
</dbReference>
<dbReference type="PANTHER" id="PTHR22576">
    <property type="entry name" value="MUCOSA ASSOCIATED LYMPHOID TISSUE LYMPHOMA TRANSLOCATION PROTEIN 1/PARACASPASE"/>
    <property type="match status" value="1"/>
</dbReference>
<feature type="domain" description="Caspase family p20" evidence="3">
    <location>
        <begin position="652"/>
        <end position="725"/>
    </location>
</feature>
<accession>A0A3E0TT31</accession>
<dbReference type="GO" id="GO:0004197">
    <property type="term" value="F:cysteine-type endopeptidase activity"/>
    <property type="evidence" value="ECO:0007669"/>
    <property type="project" value="InterPro"/>
</dbReference>
<feature type="coiled-coil region" evidence="1">
    <location>
        <begin position="263"/>
        <end position="460"/>
    </location>
</feature>
<dbReference type="RefSeq" id="WP_116008768.1">
    <property type="nucleotide sequence ID" value="NZ_QUOU01000001.1"/>
</dbReference>
<evidence type="ECO:0000313" key="5">
    <source>
        <dbReference type="Proteomes" id="UP000256478"/>
    </source>
</evidence>
<proteinExistence type="predicted"/>
<feature type="chain" id="PRO_5017657753" description="Caspase family p20 domain-containing protein" evidence="2">
    <location>
        <begin position="21"/>
        <end position="894"/>
    </location>
</feature>
<keyword evidence="1" id="KW-0175">Coiled coil</keyword>
<dbReference type="Gene3D" id="1.25.40.10">
    <property type="entry name" value="Tetratricopeptide repeat domain"/>
    <property type="match status" value="1"/>
</dbReference>
<organism evidence="4 5">
    <name type="scientific">Thalassotalea euphylliae</name>
    <dbReference type="NCBI Taxonomy" id="1655234"/>
    <lineage>
        <taxon>Bacteria</taxon>
        <taxon>Pseudomonadati</taxon>
        <taxon>Pseudomonadota</taxon>
        <taxon>Gammaproteobacteria</taxon>
        <taxon>Alteromonadales</taxon>
        <taxon>Colwelliaceae</taxon>
        <taxon>Thalassotalea</taxon>
    </lineage>
</organism>